<protein>
    <recommendedName>
        <fullName evidence="3">ATP-binding protein</fullName>
    </recommendedName>
</protein>
<evidence type="ECO:0008006" key="3">
    <source>
        <dbReference type="Google" id="ProtNLM"/>
    </source>
</evidence>
<proteinExistence type="predicted"/>
<accession>A0A450SPV1</accession>
<dbReference type="AlphaFoldDB" id="A0A450SPV1"/>
<feature type="region of interest" description="Disordered" evidence="1">
    <location>
        <begin position="539"/>
        <end position="574"/>
    </location>
</feature>
<name>A0A450SPV1_9GAMM</name>
<evidence type="ECO:0000256" key="1">
    <source>
        <dbReference type="SAM" id="MobiDB-lite"/>
    </source>
</evidence>
<evidence type="ECO:0000313" key="2">
    <source>
        <dbReference type="EMBL" id="VFJ55985.1"/>
    </source>
</evidence>
<reference evidence="2" key="1">
    <citation type="submission" date="2019-02" db="EMBL/GenBank/DDBJ databases">
        <authorList>
            <person name="Gruber-Vodicka R. H."/>
            <person name="Seah K. B. B."/>
        </authorList>
    </citation>
    <scope>NUCLEOTIDE SEQUENCE</scope>
    <source>
        <strain evidence="2">BECK_BZ106</strain>
    </source>
</reference>
<organism evidence="2">
    <name type="scientific">Candidatus Kentrum sp. FW</name>
    <dbReference type="NCBI Taxonomy" id="2126338"/>
    <lineage>
        <taxon>Bacteria</taxon>
        <taxon>Pseudomonadati</taxon>
        <taxon>Pseudomonadota</taxon>
        <taxon>Gammaproteobacteria</taxon>
        <taxon>Candidatus Kentrum</taxon>
    </lineage>
</organism>
<gene>
    <name evidence="2" type="ORF">BECKFW1821B_GA0114236_102515</name>
</gene>
<dbReference type="EMBL" id="CAADFD010000025">
    <property type="protein sequence ID" value="VFJ55985.1"/>
    <property type="molecule type" value="Genomic_DNA"/>
</dbReference>
<feature type="compositionally biased region" description="Low complexity" evidence="1">
    <location>
        <begin position="560"/>
        <end position="574"/>
    </location>
</feature>
<sequence length="574" mass="64117">MGEPAVDVLNIPLVDPKAPWNELIERTKDYSGTPFEPETLASLATLKKENPGKFEDLRSRLKKAGCRVTTLDKALKGESKRGNGRGQKQADILIRLAQDAELFHTPDRESFADLQVDGHRETWPVRSRGFRDWIEEKFLGATGSIPNSEALQSALSMVEGRARHNGPEQEVYLRVGSMDGRFYLDLCDSKWRAVEIDTQGWRVVGKSPIRFRRTKGMQSLPEPARNGSIDTLRQFLNVGNDKDFVLVVAWILAVLRDHGPYPALVLSGEQGSAKSTFSRILRSLADPNLAPLRSLPRKDQDLFIAANNAHVLNFDNVSTLQPWLSDMLCQLSTGGGFAVRKLYTDQDEMIFNASRPIILNGIEEFVTRSDLADRAIFLTLEPILDERRQPEKELWERFEVEKPGILGVLLDAVSHGIKHLPDTRLESSPRMADFAKWGAACEGALWEKGTFLAAYTDNRNEAVDTVIETDPVASAIRSMMEGETEWRGTATELLQAIKEKPGAMGYRAGDWPPSPKALSGKVSRVTPSLRKVGIHISRKKEGHERKRVIYITRDPEKAPKQPSASSAPPENDHN</sequence>